<dbReference type="RefSeq" id="WP_378062195.1">
    <property type="nucleotide sequence ID" value="NZ_JBHSIS010000027.1"/>
</dbReference>
<organism evidence="1 2">
    <name type="scientific">Actinophytocola glycyrrhizae</name>
    <dbReference type="NCBI Taxonomy" id="2044873"/>
    <lineage>
        <taxon>Bacteria</taxon>
        <taxon>Bacillati</taxon>
        <taxon>Actinomycetota</taxon>
        <taxon>Actinomycetes</taxon>
        <taxon>Pseudonocardiales</taxon>
        <taxon>Pseudonocardiaceae</taxon>
    </lineage>
</organism>
<evidence type="ECO:0000313" key="2">
    <source>
        <dbReference type="Proteomes" id="UP001595859"/>
    </source>
</evidence>
<proteinExistence type="predicted"/>
<keyword evidence="2" id="KW-1185">Reference proteome</keyword>
<comment type="caution">
    <text evidence="1">The sequence shown here is derived from an EMBL/GenBank/DDBJ whole genome shotgun (WGS) entry which is preliminary data.</text>
</comment>
<protein>
    <submittedName>
        <fullName evidence="1">Uncharacterized protein</fullName>
    </submittedName>
</protein>
<sequence>MDADVRQQIKEAAASAARAVWDTAQAPDGHSGAVFLDLDRVEELAREKYWQTLRDTCAEFGVDERDYWLANPVEAITSEPECLADDLPRIAEDLASTASLYTEPPY</sequence>
<name>A0ABV9SBW5_9PSEU</name>
<gene>
    <name evidence="1" type="ORF">ACFPCV_37630</name>
</gene>
<dbReference type="EMBL" id="JBHSIS010000027">
    <property type="protein sequence ID" value="MFC4859250.1"/>
    <property type="molecule type" value="Genomic_DNA"/>
</dbReference>
<dbReference type="Proteomes" id="UP001595859">
    <property type="component" value="Unassembled WGS sequence"/>
</dbReference>
<accession>A0ABV9SBW5</accession>
<evidence type="ECO:0000313" key="1">
    <source>
        <dbReference type="EMBL" id="MFC4859250.1"/>
    </source>
</evidence>
<reference evidence="2" key="1">
    <citation type="journal article" date="2019" name="Int. J. Syst. Evol. Microbiol.">
        <title>The Global Catalogue of Microorganisms (GCM) 10K type strain sequencing project: providing services to taxonomists for standard genome sequencing and annotation.</title>
        <authorList>
            <consortium name="The Broad Institute Genomics Platform"/>
            <consortium name="The Broad Institute Genome Sequencing Center for Infectious Disease"/>
            <person name="Wu L."/>
            <person name="Ma J."/>
        </authorList>
    </citation>
    <scope>NUCLEOTIDE SEQUENCE [LARGE SCALE GENOMIC DNA]</scope>
    <source>
        <strain evidence="2">ZS-22-S1</strain>
    </source>
</reference>